<evidence type="ECO:0000256" key="2">
    <source>
        <dbReference type="SAM" id="Phobius"/>
    </source>
</evidence>
<feature type="region of interest" description="Disordered" evidence="1">
    <location>
        <begin position="1"/>
        <end position="105"/>
    </location>
</feature>
<dbReference type="Proteomes" id="UP000186817">
    <property type="component" value="Unassembled WGS sequence"/>
</dbReference>
<proteinExistence type="predicted"/>
<keyword evidence="4" id="KW-1185">Reference proteome</keyword>
<evidence type="ECO:0000313" key="3">
    <source>
        <dbReference type="EMBL" id="OLQ03205.1"/>
    </source>
</evidence>
<dbReference type="AlphaFoldDB" id="A0A1Q9E715"/>
<keyword evidence="2" id="KW-0472">Membrane</keyword>
<comment type="caution">
    <text evidence="3">The sequence shown here is derived from an EMBL/GenBank/DDBJ whole genome shotgun (WGS) entry which is preliminary data.</text>
</comment>
<evidence type="ECO:0000313" key="4">
    <source>
        <dbReference type="Proteomes" id="UP000186817"/>
    </source>
</evidence>
<name>A0A1Q9E715_SYMMI</name>
<dbReference type="EMBL" id="LSRX01000242">
    <property type="protein sequence ID" value="OLQ03205.1"/>
    <property type="molecule type" value="Genomic_DNA"/>
</dbReference>
<sequence length="409" mass="45684">MSCKRHDSELLLAGQATRQEGWVAAMKNDVARTRKPQKPKAGRGKQTARPDPLQETEGGSDASSVEEAEADSSEERDQQTGSASARPSREVGATSEEAPRASLTGTSRASYRRLAAFGLPTKLPPDVVGGIRGMLSCDWGNIAWSSLAHLHSRQVGRRNHIPLDLTAMSTKQLWEVYQARGLWELGLLHAVMEAAEAELEYLLEQDIQVVVRGVRGFPSMPESVQFRQVSMLELLRSREHLRLAARMKRCNLLLSGYWAFFTLALWTACAFELSFKAGLGLYMEQVIRAGRQVEKVLVAGELYRKTSASSQHAEVIVYTEPTNYLDQPALAALAAGLKVKLICTNRVEADVPGTKLSEDIQSSSLRPWSVRYSKMMGYVRNESHWPEEVAKWMRKTDMTVLFYPDLRLF</sequence>
<accession>A0A1Q9E715</accession>
<feature type="compositionally biased region" description="Basic residues" evidence="1">
    <location>
        <begin position="33"/>
        <end position="43"/>
    </location>
</feature>
<keyword evidence="2" id="KW-1133">Transmembrane helix</keyword>
<keyword evidence="2" id="KW-0812">Transmembrane</keyword>
<protein>
    <submittedName>
        <fullName evidence="3">Uncharacterized protein</fullName>
    </submittedName>
</protein>
<reference evidence="3 4" key="1">
    <citation type="submission" date="2016-02" db="EMBL/GenBank/DDBJ databases">
        <title>Genome analysis of coral dinoflagellate symbionts highlights evolutionary adaptations to a symbiotic lifestyle.</title>
        <authorList>
            <person name="Aranda M."/>
            <person name="Li Y."/>
            <person name="Liew Y.J."/>
            <person name="Baumgarten S."/>
            <person name="Simakov O."/>
            <person name="Wilson M."/>
            <person name="Piel J."/>
            <person name="Ashoor H."/>
            <person name="Bougouffa S."/>
            <person name="Bajic V.B."/>
            <person name="Ryu T."/>
            <person name="Ravasi T."/>
            <person name="Bayer T."/>
            <person name="Micklem G."/>
            <person name="Kim H."/>
            <person name="Bhak J."/>
            <person name="Lajeunesse T.C."/>
            <person name="Voolstra C.R."/>
        </authorList>
    </citation>
    <scope>NUCLEOTIDE SEQUENCE [LARGE SCALE GENOMIC DNA]</scope>
    <source>
        <strain evidence="3 4">CCMP2467</strain>
    </source>
</reference>
<gene>
    <name evidence="3" type="ORF">AK812_SmicGene13857</name>
</gene>
<dbReference type="OrthoDB" id="433939at2759"/>
<evidence type="ECO:0000256" key="1">
    <source>
        <dbReference type="SAM" id="MobiDB-lite"/>
    </source>
</evidence>
<feature type="transmembrane region" description="Helical" evidence="2">
    <location>
        <begin position="256"/>
        <end position="275"/>
    </location>
</feature>
<organism evidence="3 4">
    <name type="scientific">Symbiodinium microadriaticum</name>
    <name type="common">Dinoflagellate</name>
    <name type="synonym">Zooxanthella microadriatica</name>
    <dbReference type="NCBI Taxonomy" id="2951"/>
    <lineage>
        <taxon>Eukaryota</taxon>
        <taxon>Sar</taxon>
        <taxon>Alveolata</taxon>
        <taxon>Dinophyceae</taxon>
        <taxon>Suessiales</taxon>
        <taxon>Symbiodiniaceae</taxon>
        <taxon>Symbiodinium</taxon>
    </lineage>
</organism>